<dbReference type="PANTHER" id="PTHR10846:SF8">
    <property type="entry name" value="INNER MEMBRANE PROTEIN YRBG"/>
    <property type="match status" value="1"/>
</dbReference>
<feature type="transmembrane region" description="Helical" evidence="5">
    <location>
        <begin position="238"/>
        <end position="263"/>
    </location>
</feature>
<reference evidence="7 8" key="1">
    <citation type="journal article" date="2015" name="Nature">
        <title>rRNA introns, odd ribosomes, and small enigmatic genomes across a large radiation of phyla.</title>
        <authorList>
            <person name="Brown C.T."/>
            <person name="Hug L.A."/>
            <person name="Thomas B.C."/>
            <person name="Sharon I."/>
            <person name="Castelle C.J."/>
            <person name="Singh A."/>
            <person name="Wilkins M.J."/>
            <person name="Williams K.H."/>
            <person name="Banfield J.F."/>
        </authorList>
    </citation>
    <scope>NUCLEOTIDE SEQUENCE [LARGE SCALE GENOMIC DNA]</scope>
</reference>
<feature type="transmembrane region" description="Helical" evidence="5">
    <location>
        <begin position="77"/>
        <end position="94"/>
    </location>
</feature>
<dbReference type="Gene3D" id="1.20.1420.30">
    <property type="entry name" value="NCX, central ion-binding region"/>
    <property type="match status" value="1"/>
</dbReference>
<feature type="transmembrane region" description="Helical" evidence="5">
    <location>
        <begin position="134"/>
        <end position="151"/>
    </location>
</feature>
<dbReference type="InterPro" id="IPR004837">
    <property type="entry name" value="NaCa_Exmemb"/>
</dbReference>
<feature type="transmembrane region" description="Helical" evidence="5">
    <location>
        <begin position="269"/>
        <end position="288"/>
    </location>
</feature>
<keyword evidence="3 5" id="KW-1133">Transmembrane helix</keyword>
<feature type="domain" description="Sodium/calcium exchanger membrane region" evidence="6">
    <location>
        <begin position="173"/>
        <end position="315"/>
    </location>
</feature>
<dbReference type="PATRIC" id="fig|1618989.3.peg.801"/>
<protein>
    <submittedName>
        <fullName evidence="7">Na+/Ca+ antiporter, CaCA family</fullName>
    </submittedName>
</protein>
<keyword evidence="2 5" id="KW-0812">Transmembrane</keyword>
<name>A0A0G1XBZ8_9BACT</name>
<comment type="caution">
    <text evidence="7">The sequence shown here is derived from an EMBL/GenBank/DDBJ whole genome shotgun (WGS) entry which is preliminary data.</text>
</comment>
<evidence type="ECO:0000256" key="4">
    <source>
        <dbReference type="ARBA" id="ARBA00023136"/>
    </source>
</evidence>
<dbReference type="GO" id="GO:0005262">
    <property type="term" value="F:calcium channel activity"/>
    <property type="evidence" value="ECO:0007669"/>
    <property type="project" value="TreeGrafter"/>
</dbReference>
<feature type="transmembrane region" description="Helical" evidence="5">
    <location>
        <begin position="300"/>
        <end position="316"/>
    </location>
</feature>
<dbReference type="Proteomes" id="UP000034846">
    <property type="component" value="Unassembled WGS sequence"/>
</dbReference>
<dbReference type="GO" id="GO:0006874">
    <property type="term" value="P:intracellular calcium ion homeostasis"/>
    <property type="evidence" value="ECO:0007669"/>
    <property type="project" value="TreeGrafter"/>
</dbReference>
<evidence type="ECO:0000259" key="6">
    <source>
        <dbReference type="Pfam" id="PF01699"/>
    </source>
</evidence>
<evidence type="ECO:0000313" key="7">
    <source>
        <dbReference type="EMBL" id="KKW28818.1"/>
    </source>
</evidence>
<dbReference type="NCBIfam" id="TIGR00367">
    <property type="entry name" value="calcium/sodium antiporter"/>
    <property type="match status" value="1"/>
</dbReference>
<dbReference type="EMBL" id="LCRD01000061">
    <property type="protein sequence ID" value="KKW28818.1"/>
    <property type="molecule type" value="Genomic_DNA"/>
</dbReference>
<dbReference type="GO" id="GO:0008273">
    <property type="term" value="F:calcium, potassium:sodium antiporter activity"/>
    <property type="evidence" value="ECO:0007669"/>
    <property type="project" value="TreeGrafter"/>
</dbReference>
<feature type="domain" description="Sodium/calcium exchanger membrane region" evidence="6">
    <location>
        <begin position="3"/>
        <end position="151"/>
    </location>
</feature>
<keyword evidence="4 5" id="KW-0472">Membrane</keyword>
<proteinExistence type="predicted"/>
<evidence type="ECO:0000256" key="2">
    <source>
        <dbReference type="ARBA" id="ARBA00022692"/>
    </source>
</evidence>
<dbReference type="AlphaFoldDB" id="A0A0G1XBZ8"/>
<dbReference type="InterPro" id="IPR044880">
    <property type="entry name" value="NCX_ion-bd_dom_sf"/>
</dbReference>
<dbReference type="PANTHER" id="PTHR10846">
    <property type="entry name" value="SODIUM/POTASSIUM/CALCIUM EXCHANGER"/>
    <property type="match status" value="1"/>
</dbReference>
<dbReference type="Pfam" id="PF01699">
    <property type="entry name" value="Na_Ca_ex"/>
    <property type="match status" value="2"/>
</dbReference>
<evidence type="ECO:0000256" key="5">
    <source>
        <dbReference type="SAM" id="Phobius"/>
    </source>
</evidence>
<evidence type="ECO:0000256" key="3">
    <source>
        <dbReference type="ARBA" id="ARBA00022989"/>
    </source>
</evidence>
<feature type="transmembrane region" description="Helical" evidence="5">
    <location>
        <begin position="171"/>
        <end position="192"/>
    </location>
</feature>
<sequence length="318" mass="33362">MLSILYLLLGFPFLIKGADWLVDGASSVARRFGIPDLAIGLTVVAFGTSAPELIVSLLSAIRGNTEIAIGNVVGSNIANILLILGICALIRPLSVKRDTVWKEIPMSLLAVGIMGVMAADSFIDGAVYDQLSRIDGLVLLSFFIIFMYYTLGLAKRGHEEPVQKTHDQKLFTSIGLIVLGLGLLVLGGKLVVDGAVDLATALGVSSSLIGLTIVAVGTSLPELATSAIAARKGNVDIAIGNVVGSNIFNVFWILGISSIIAPLPTPDRGLVDIGVAAAASGALFLSVFWGKRNVLERPQGVLFLMGYAAYIAYLILRG</sequence>
<dbReference type="InterPro" id="IPR004481">
    <property type="entry name" value="K/Na/Ca-exchanger"/>
</dbReference>
<comment type="subcellular location">
    <subcellularLocation>
        <location evidence="1">Membrane</location>
        <topology evidence="1">Multi-pass membrane protein</topology>
    </subcellularLocation>
</comment>
<dbReference type="GO" id="GO:0005886">
    <property type="term" value="C:plasma membrane"/>
    <property type="evidence" value="ECO:0007669"/>
    <property type="project" value="TreeGrafter"/>
</dbReference>
<feature type="transmembrane region" description="Helical" evidence="5">
    <location>
        <begin position="198"/>
        <end position="217"/>
    </location>
</feature>
<evidence type="ECO:0000313" key="8">
    <source>
        <dbReference type="Proteomes" id="UP000034846"/>
    </source>
</evidence>
<accession>A0A0G1XBZ8</accession>
<organism evidence="7 8">
    <name type="scientific">Candidatus Uhrbacteria bacterium GW2011_GWD2_52_7</name>
    <dbReference type="NCBI Taxonomy" id="1618989"/>
    <lineage>
        <taxon>Bacteria</taxon>
        <taxon>Candidatus Uhriibacteriota</taxon>
    </lineage>
</organism>
<gene>
    <name evidence="7" type="ORF">UY72_C0061G0013</name>
</gene>
<evidence type="ECO:0000256" key="1">
    <source>
        <dbReference type="ARBA" id="ARBA00004141"/>
    </source>
</evidence>